<keyword evidence="3" id="KW-1185">Reference proteome</keyword>
<keyword evidence="1" id="KW-1133">Transmembrane helix</keyword>
<comment type="caution">
    <text evidence="2">The sequence shown here is derived from an EMBL/GenBank/DDBJ whole genome shotgun (WGS) entry which is preliminary data.</text>
</comment>
<evidence type="ECO:0000313" key="2">
    <source>
        <dbReference type="EMBL" id="CAG9114649.1"/>
    </source>
</evidence>
<organism evidence="2 3">
    <name type="scientific">Plutella xylostella</name>
    <name type="common">Diamondback moth</name>
    <name type="synonym">Plutella maculipennis</name>
    <dbReference type="NCBI Taxonomy" id="51655"/>
    <lineage>
        <taxon>Eukaryota</taxon>
        <taxon>Metazoa</taxon>
        <taxon>Ecdysozoa</taxon>
        <taxon>Arthropoda</taxon>
        <taxon>Hexapoda</taxon>
        <taxon>Insecta</taxon>
        <taxon>Pterygota</taxon>
        <taxon>Neoptera</taxon>
        <taxon>Endopterygota</taxon>
        <taxon>Lepidoptera</taxon>
        <taxon>Glossata</taxon>
        <taxon>Ditrysia</taxon>
        <taxon>Yponomeutoidea</taxon>
        <taxon>Plutellidae</taxon>
        <taxon>Plutella</taxon>
    </lineage>
</organism>
<evidence type="ECO:0000313" key="3">
    <source>
        <dbReference type="Proteomes" id="UP000653454"/>
    </source>
</evidence>
<dbReference type="SUPFAM" id="SSF81321">
    <property type="entry name" value="Family A G protein-coupled receptor-like"/>
    <property type="match status" value="1"/>
</dbReference>
<reference evidence="2" key="1">
    <citation type="submission" date="2020-11" db="EMBL/GenBank/DDBJ databases">
        <authorList>
            <person name="Whiteford S."/>
        </authorList>
    </citation>
    <scope>NUCLEOTIDE SEQUENCE</scope>
</reference>
<feature type="transmembrane region" description="Helical" evidence="1">
    <location>
        <begin position="70"/>
        <end position="91"/>
    </location>
</feature>
<name>A0A8S4EIR1_PLUXY</name>
<dbReference type="EMBL" id="CAJHNJ030000016">
    <property type="protein sequence ID" value="CAG9114649.1"/>
    <property type="molecule type" value="Genomic_DNA"/>
</dbReference>
<sequence>MTPTTKQLSTINDLHSINYDLDTVQIKYIVIISICWVAGAGVGFLPLLGWHAAAGDHPDCYFVEVMDYDYLLFLYLATIITPSLLLVLFYAHIYRVVVKQHELNIGD</sequence>
<evidence type="ECO:0000256" key="1">
    <source>
        <dbReference type="SAM" id="Phobius"/>
    </source>
</evidence>
<keyword evidence="1" id="KW-0812">Transmembrane</keyword>
<accession>A0A8S4EIR1</accession>
<dbReference type="AlphaFoldDB" id="A0A8S4EIR1"/>
<proteinExistence type="predicted"/>
<gene>
    <name evidence="2" type="ORF">PLXY2_LOCUS5587</name>
</gene>
<protein>
    <submittedName>
        <fullName evidence="2">(diamondback moth) hypothetical protein</fullName>
    </submittedName>
</protein>
<dbReference type="Proteomes" id="UP000653454">
    <property type="component" value="Unassembled WGS sequence"/>
</dbReference>
<keyword evidence="1" id="KW-0472">Membrane</keyword>
<dbReference type="Gene3D" id="1.20.1070.10">
    <property type="entry name" value="Rhodopsin 7-helix transmembrane proteins"/>
    <property type="match status" value="1"/>
</dbReference>
<feature type="transmembrane region" description="Helical" evidence="1">
    <location>
        <begin position="28"/>
        <end position="50"/>
    </location>
</feature>